<dbReference type="PANTHER" id="PTHR36027">
    <property type="entry name" value="MEIOSIS-SPECIFIC PROTEIN ASY3"/>
    <property type="match status" value="1"/>
</dbReference>
<feature type="compositionally biased region" description="Polar residues" evidence="7">
    <location>
        <begin position="171"/>
        <end position="187"/>
    </location>
</feature>
<organism evidence="9 10">
    <name type="scientific">Citrus x changshan-huyou</name>
    <dbReference type="NCBI Taxonomy" id="2935761"/>
    <lineage>
        <taxon>Eukaryota</taxon>
        <taxon>Viridiplantae</taxon>
        <taxon>Streptophyta</taxon>
        <taxon>Embryophyta</taxon>
        <taxon>Tracheophyta</taxon>
        <taxon>Spermatophyta</taxon>
        <taxon>Magnoliopsida</taxon>
        <taxon>eudicotyledons</taxon>
        <taxon>Gunneridae</taxon>
        <taxon>Pentapetalae</taxon>
        <taxon>rosids</taxon>
        <taxon>malvids</taxon>
        <taxon>Sapindales</taxon>
        <taxon>Rutaceae</taxon>
        <taxon>Aurantioideae</taxon>
        <taxon>Citrus</taxon>
    </lineage>
</organism>
<dbReference type="Gene3D" id="1.25.40.10">
    <property type="entry name" value="Tetratricopeptide repeat domain"/>
    <property type="match status" value="1"/>
</dbReference>
<protein>
    <recommendedName>
        <fullName evidence="8">BHLH domain-containing protein</fullName>
    </recommendedName>
</protein>
<feature type="region of interest" description="Disordered" evidence="7">
    <location>
        <begin position="162"/>
        <end position="247"/>
    </location>
</feature>
<feature type="compositionally biased region" description="Polar residues" evidence="7">
    <location>
        <begin position="560"/>
        <end position="572"/>
    </location>
</feature>
<comment type="subcellular location">
    <subcellularLocation>
        <location evidence="1">Nucleus</location>
    </subcellularLocation>
</comment>
<dbReference type="Pfam" id="PF20435">
    <property type="entry name" value="ASY3-like"/>
    <property type="match status" value="1"/>
</dbReference>
<feature type="domain" description="BHLH" evidence="8">
    <location>
        <begin position="1287"/>
        <end position="1344"/>
    </location>
</feature>
<dbReference type="InterPro" id="IPR046845">
    <property type="entry name" value="ASY3-like_CC"/>
</dbReference>
<evidence type="ECO:0000313" key="9">
    <source>
        <dbReference type="EMBL" id="KAK9202057.1"/>
    </source>
</evidence>
<feature type="region of interest" description="Disordered" evidence="7">
    <location>
        <begin position="664"/>
        <end position="726"/>
    </location>
</feature>
<reference evidence="9 10" key="1">
    <citation type="submission" date="2024-05" db="EMBL/GenBank/DDBJ databases">
        <title>Haplotype-resolved chromosome-level genome assembly of Huyou (Citrus changshanensis).</title>
        <authorList>
            <person name="Miao C."/>
            <person name="Chen W."/>
            <person name="Wu Y."/>
            <person name="Wang L."/>
            <person name="Zhao S."/>
            <person name="Grierson D."/>
            <person name="Xu C."/>
            <person name="Chen K."/>
        </authorList>
    </citation>
    <scope>NUCLEOTIDE SEQUENCE [LARGE SCALE GENOMIC DNA]</scope>
    <source>
        <strain evidence="9">01-14</strain>
        <tissue evidence="9">Leaf</tissue>
    </source>
</reference>
<keyword evidence="6" id="KW-0175">Coiled coil</keyword>
<feature type="coiled-coil region" evidence="6">
    <location>
        <begin position="858"/>
        <end position="914"/>
    </location>
</feature>
<feature type="region of interest" description="Disordered" evidence="7">
    <location>
        <begin position="1009"/>
        <end position="1050"/>
    </location>
</feature>
<evidence type="ECO:0000259" key="8">
    <source>
        <dbReference type="PROSITE" id="PS50888"/>
    </source>
</evidence>
<gene>
    <name evidence="9" type="ORF">WN944_017266</name>
</gene>
<dbReference type="InterPro" id="IPR011598">
    <property type="entry name" value="bHLH_dom"/>
</dbReference>
<evidence type="ECO:0000256" key="3">
    <source>
        <dbReference type="ARBA" id="ARBA00023015"/>
    </source>
</evidence>
<feature type="compositionally biased region" description="Basic and acidic residues" evidence="7">
    <location>
        <begin position="535"/>
        <end position="547"/>
    </location>
</feature>
<evidence type="ECO:0000256" key="5">
    <source>
        <dbReference type="ARBA" id="ARBA00023242"/>
    </source>
</evidence>
<dbReference type="InterPro" id="IPR037731">
    <property type="entry name" value="ASY3-like"/>
</dbReference>
<feature type="region of interest" description="Disordered" evidence="7">
    <location>
        <begin position="1153"/>
        <end position="1174"/>
    </location>
</feature>
<feature type="compositionally biased region" description="Polar residues" evidence="7">
    <location>
        <begin position="459"/>
        <end position="470"/>
    </location>
</feature>
<keyword evidence="10" id="KW-1185">Reference proteome</keyword>
<feature type="region of interest" description="Disordered" evidence="7">
    <location>
        <begin position="381"/>
        <end position="470"/>
    </location>
</feature>
<dbReference type="InterPro" id="IPR011990">
    <property type="entry name" value="TPR-like_helical_dom_sf"/>
</dbReference>
<dbReference type="GO" id="GO:0005634">
    <property type="term" value="C:nucleus"/>
    <property type="evidence" value="ECO:0007669"/>
    <property type="project" value="UniProtKB-SubCell"/>
</dbReference>
<dbReference type="Gene3D" id="4.10.280.10">
    <property type="entry name" value="Helix-loop-helix DNA-binding domain"/>
    <property type="match status" value="1"/>
</dbReference>
<keyword evidence="5" id="KW-0539">Nucleus</keyword>
<dbReference type="InterPro" id="IPR002885">
    <property type="entry name" value="PPR_rpt"/>
</dbReference>
<feature type="compositionally biased region" description="Polar residues" evidence="7">
    <location>
        <begin position="265"/>
        <end position="278"/>
    </location>
</feature>
<name>A0AAP0QSU3_9ROSI</name>
<comment type="caution">
    <text evidence="9">The sequence shown here is derived from an EMBL/GenBank/DDBJ whole genome shotgun (WGS) entry which is preliminary data.</text>
</comment>
<evidence type="ECO:0000313" key="10">
    <source>
        <dbReference type="Proteomes" id="UP001428341"/>
    </source>
</evidence>
<dbReference type="GO" id="GO:0051321">
    <property type="term" value="P:meiotic cell cycle"/>
    <property type="evidence" value="ECO:0007669"/>
    <property type="project" value="InterPro"/>
</dbReference>
<feature type="compositionally biased region" description="Polar residues" evidence="7">
    <location>
        <begin position="381"/>
        <end position="394"/>
    </location>
</feature>
<feature type="compositionally biased region" description="Acidic residues" evidence="7">
    <location>
        <begin position="704"/>
        <end position="716"/>
    </location>
</feature>
<feature type="compositionally biased region" description="Acidic residues" evidence="7">
    <location>
        <begin position="675"/>
        <end position="684"/>
    </location>
</feature>
<feature type="compositionally biased region" description="Basic and acidic residues" evidence="7">
    <location>
        <begin position="396"/>
        <end position="415"/>
    </location>
</feature>
<evidence type="ECO:0000256" key="2">
    <source>
        <dbReference type="ARBA" id="ARBA00022737"/>
    </source>
</evidence>
<keyword evidence="3" id="KW-0805">Transcription regulation</keyword>
<feature type="compositionally biased region" description="Polar residues" evidence="7">
    <location>
        <begin position="1019"/>
        <end position="1044"/>
    </location>
</feature>
<dbReference type="SUPFAM" id="SSF47459">
    <property type="entry name" value="HLH, helix-loop-helix DNA-binding domain"/>
    <property type="match status" value="1"/>
</dbReference>
<dbReference type="NCBIfam" id="TIGR00756">
    <property type="entry name" value="PPR"/>
    <property type="match status" value="1"/>
</dbReference>
<evidence type="ECO:0000256" key="7">
    <source>
        <dbReference type="SAM" id="MobiDB-lite"/>
    </source>
</evidence>
<dbReference type="PANTHER" id="PTHR36027:SF1">
    <property type="entry name" value="MEIOSIS-SPECIFIC PROTEIN ASY3"/>
    <property type="match status" value="1"/>
</dbReference>
<dbReference type="GO" id="GO:0046983">
    <property type="term" value="F:protein dimerization activity"/>
    <property type="evidence" value="ECO:0007669"/>
    <property type="project" value="InterPro"/>
</dbReference>
<evidence type="ECO:0000256" key="6">
    <source>
        <dbReference type="SAM" id="Coils"/>
    </source>
</evidence>
<dbReference type="Proteomes" id="UP001428341">
    <property type="component" value="Unassembled WGS sequence"/>
</dbReference>
<evidence type="ECO:0000256" key="4">
    <source>
        <dbReference type="ARBA" id="ARBA00023163"/>
    </source>
</evidence>
<sequence length="1633" mass="182854">MRSFSVGFKGQGNRDGVGRRSEMSVNVNVGIGTWQRRNSRLLIVTVPSRSRTFCATTYLLGEAYGVHTHTKCSTSRTLYAHISYTITLILVTLYAQHLDNIKNNVFLANRETGKCANEQSCEMLQLLLVVLVCRLCSLRNREMGVDVRKILRDISEKEVDVRQKLQDDGMTRSQSFGSNSRPSSQLRKISIGITVDKKKPEAAEEDEAKIPNVERMNLNKENSTQAENKCEGASAATKGKQSDATEEMRSPWITKRFFYKNSPISDTVPCTNQPSSGPATGGRQKKLNRVKDAQLAHSVQFFANQSSILRSGDSNQKKFNGITYSRKGGKNGSQVQVEEFTFATAQEAIVSDKVVAAEKTDKAENRTETLRTKLWQILATVSSPKSQPSNSQAKETGVDKLKPEQFVDQIGDRIVRPRQNSDTIETDSESPKQPTSRPLTRSLYRKRASTKVLQEKTKLGSSSNTKQKHQMNIYSFQDGRSANLDGAINFGSLMSTLKKGQIKKSIIEPHEISFAEKDNADEPQLASNKSVSPTHAEKTLDHKEDSIHGCPSQNKRDYFENNNKMQDNNFHQPSDLKKMNQRGDSLASAGTREHQEDCSNPSSKNVVEPPDVIESPTFAFKSPILSPSPCFTPRTVQMVQDIHDPPLKYRRFSLQAIRSFRALQTSKPDCSGSDAETESPGDAEELQHFSPRKPSPLKEKKDAEDDLAEFSSEDGDLGSSEDGSPIIKAYGYNRNISPEIHTSEEPNSMHCHTKRLCNHQGIRVDQFSPTSPSTKDNGEREWFLEPSEENQEDELARAVTLFAVGLENFRRKMDAATKRKSSEILLSVSEGIHLQLQNVESQIQTDIGKLTSLSKSKRKRLETRFEEQQEQLSLIHQKFKEDIHHHLQSCQSTIEELEAQQIELKGTVKKQRASHQKLIFQVEEAVQTLLNDAQRRITTVHEASFSYLYDFYRSSARNKMLQLKHVIADSLKEEECRTAGEVLLGCGDPTPRGSNQEFLELVWEDGQLRTRGSSERTQKSTSSCIDHASRSSNARLENGGNTDTFPPKNENQHESLLEISYKSHFNAFSEHATGYNIDYDDKLRKDSQVVPVHETTPTPTGNRQSRDSTPLKRPRVKYSPNLLSLDVLKREPEKKREQPVNFSLFLRSPALRTSSRRGFSRAEPEKVQNKPQNQLNSADTNAELLQPVPVTVPDVQSEADYSRTSSLPAENTVKRKLDAGKCIEPPVPSSSLCSLGASNNNPACNTFNLKRRYEDTEGSACPSDQYEKKLERKAVTVRGSKSNRIKRTPEVHKRYERKRRDKINKKMRALQELIPNCNKMMSMGTGVCMPSMMLPTGVIGMQQMHAVAPQMSHFPPMGIGMDGRMQMGVGCNPAQFLMPPIPGATAVPGIQMPGFPGQPLPMSMLRTPLGLMHKTNPVAGVSRAAASMEVKDSAPLTNPGDSNQNVFPHHSSLIPFVIGSSSQAVKVNPEILLHSVQRYHDSVTSNGAVGSYKRIILFPMPFASGMERVTARTNLDPTTSRFLHQTILFYHFSELQHTIQSVRVCVYIGYENIVTWIVLISLENVLSNKLTKLNLINMGEFSKALELYHLMLREGLVPDNFTFPLILKACSGLNDLEQGRIVRDQNGVQRDSL</sequence>
<dbReference type="EMBL" id="JBCGBO010000005">
    <property type="protein sequence ID" value="KAK9202057.1"/>
    <property type="molecule type" value="Genomic_DNA"/>
</dbReference>
<feature type="region of interest" description="Disordered" evidence="7">
    <location>
        <begin position="1092"/>
        <end position="1117"/>
    </location>
</feature>
<keyword evidence="4" id="KW-0804">Transcription</keyword>
<dbReference type="PROSITE" id="PS50888">
    <property type="entry name" value="BHLH"/>
    <property type="match status" value="1"/>
</dbReference>
<feature type="region of interest" description="Disordered" evidence="7">
    <location>
        <begin position="514"/>
        <end position="610"/>
    </location>
</feature>
<evidence type="ECO:0000256" key="1">
    <source>
        <dbReference type="ARBA" id="ARBA00004123"/>
    </source>
</evidence>
<feature type="region of interest" description="Disordered" evidence="7">
    <location>
        <begin position="265"/>
        <end position="286"/>
    </location>
</feature>
<feature type="compositionally biased region" description="Basic and acidic residues" evidence="7">
    <location>
        <begin position="1009"/>
        <end position="1018"/>
    </location>
</feature>
<proteinExistence type="predicted"/>
<accession>A0AAP0QSU3</accession>
<keyword evidence="2" id="KW-0677">Repeat</keyword>
<dbReference type="InterPro" id="IPR036638">
    <property type="entry name" value="HLH_DNA-bd_sf"/>
</dbReference>